<dbReference type="Proteomes" id="UP001148662">
    <property type="component" value="Unassembled WGS sequence"/>
</dbReference>
<evidence type="ECO:0000313" key="2">
    <source>
        <dbReference type="Proteomes" id="UP001148662"/>
    </source>
</evidence>
<reference evidence="1" key="1">
    <citation type="submission" date="2022-07" db="EMBL/GenBank/DDBJ databases">
        <title>Genome Sequence of Phlebia brevispora.</title>
        <authorList>
            <person name="Buettner E."/>
        </authorList>
    </citation>
    <scope>NUCLEOTIDE SEQUENCE</scope>
    <source>
        <strain evidence="1">MPL23</strain>
    </source>
</reference>
<evidence type="ECO:0000313" key="1">
    <source>
        <dbReference type="EMBL" id="KAJ3529519.1"/>
    </source>
</evidence>
<gene>
    <name evidence="1" type="ORF">NM688_g7842</name>
</gene>
<sequence>MILLVGHSDVDRATDVLKYPSINPVSDGMDMTGADTYNKDPTWSVQEGPLLATPPSTMSSTYTPRVIRDILASLPSAWLVDLLSAFRACQSRRYA</sequence>
<proteinExistence type="predicted"/>
<dbReference type="EMBL" id="JANHOG010001940">
    <property type="protein sequence ID" value="KAJ3529519.1"/>
    <property type="molecule type" value="Genomic_DNA"/>
</dbReference>
<accession>A0ACC1S0R7</accession>
<name>A0ACC1S0R7_9APHY</name>
<keyword evidence="2" id="KW-1185">Reference proteome</keyword>
<protein>
    <submittedName>
        <fullName evidence="1">Uncharacterized protein</fullName>
    </submittedName>
</protein>
<organism evidence="1 2">
    <name type="scientific">Phlebia brevispora</name>
    <dbReference type="NCBI Taxonomy" id="194682"/>
    <lineage>
        <taxon>Eukaryota</taxon>
        <taxon>Fungi</taxon>
        <taxon>Dikarya</taxon>
        <taxon>Basidiomycota</taxon>
        <taxon>Agaricomycotina</taxon>
        <taxon>Agaricomycetes</taxon>
        <taxon>Polyporales</taxon>
        <taxon>Meruliaceae</taxon>
        <taxon>Phlebia</taxon>
    </lineage>
</organism>
<comment type="caution">
    <text evidence="1">The sequence shown here is derived from an EMBL/GenBank/DDBJ whole genome shotgun (WGS) entry which is preliminary data.</text>
</comment>